<feature type="transmembrane region" description="Helical" evidence="10">
    <location>
        <begin position="71"/>
        <end position="94"/>
    </location>
</feature>
<feature type="transmembrane region" description="Helical" evidence="10">
    <location>
        <begin position="170"/>
        <end position="188"/>
    </location>
</feature>
<feature type="transmembrane region" description="Helical" evidence="10">
    <location>
        <begin position="41"/>
        <end position="65"/>
    </location>
</feature>
<feature type="region of interest" description="Disordered" evidence="9">
    <location>
        <begin position="224"/>
        <end position="246"/>
    </location>
</feature>
<dbReference type="Proteomes" id="UP000051530">
    <property type="component" value="Unassembled WGS sequence"/>
</dbReference>
<keyword evidence="4" id="KW-0926">Vacuole</keyword>
<keyword evidence="5 10" id="KW-0812">Transmembrane</keyword>
<comment type="similarity">
    <text evidence="2">Belongs to the amino acid/polyamine transporter 2 family.</text>
</comment>
<organism evidence="12 13">
    <name type="scientific">Pseudoloma neurophilia</name>
    <dbReference type="NCBI Taxonomy" id="146866"/>
    <lineage>
        <taxon>Eukaryota</taxon>
        <taxon>Fungi</taxon>
        <taxon>Fungi incertae sedis</taxon>
        <taxon>Microsporidia</taxon>
        <taxon>Pseudoloma</taxon>
    </lineage>
</organism>
<name>A0A0R0M259_9MICR</name>
<dbReference type="InterPro" id="IPR013057">
    <property type="entry name" value="AA_transpt_TM"/>
</dbReference>
<dbReference type="GO" id="GO:0005774">
    <property type="term" value="C:vacuolar membrane"/>
    <property type="evidence" value="ECO:0007669"/>
    <property type="project" value="UniProtKB-SubCell"/>
</dbReference>
<keyword evidence="6" id="KW-0029">Amino-acid transport</keyword>
<evidence type="ECO:0000256" key="7">
    <source>
        <dbReference type="ARBA" id="ARBA00022989"/>
    </source>
</evidence>
<evidence type="ECO:0000256" key="9">
    <source>
        <dbReference type="SAM" id="MobiDB-lite"/>
    </source>
</evidence>
<feature type="non-terminal residue" evidence="12">
    <location>
        <position position="246"/>
    </location>
</feature>
<feature type="transmembrane region" description="Helical" evidence="10">
    <location>
        <begin position="195"/>
        <end position="214"/>
    </location>
</feature>
<proteinExistence type="inferred from homology"/>
<evidence type="ECO:0000259" key="11">
    <source>
        <dbReference type="Pfam" id="PF01490"/>
    </source>
</evidence>
<dbReference type="GO" id="GO:0015189">
    <property type="term" value="F:L-lysine transmembrane transporter activity"/>
    <property type="evidence" value="ECO:0007669"/>
    <property type="project" value="TreeGrafter"/>
</dbReference>
<comment type="subcellular location">
    <subcellularLocation>
        <location evidence="1">Vacuole membrane</location>
        <topology evidence="1">Multi-pass membrane protein</topology>
    </subcellularLocation>
</comment>
<dbReference type="PANTHER" id="PTHR22950">
    <property type="entry name" value="AMINO ACID TRANSPORTER"/>
    <property type="match status" value="1"/>
</dbReference>
<evidence type="ECO:0000256" key="8">
    <source>
        <dbReference type="ARBA" id="ARBA00023136"/>
    </source>
</evidence>
<protein>
    <submittedName>
        <fullName evidence="12">Amino Acid/Auxin Permease (AAAP) Family</fullName>
    </submittedName>
</protein>
<dbReference type="GO" id="GO:0005302">
    <property type="term" value="F:L-tyrosine transmembrane transporter activity"/>
    <property type="evidence" value="ECO:0007669"/>
    <property type="project" value="TreeGrafter"/>
</dbReference>
<evidence type="ECO:0000256" key="10">
    <source>
        <dbReference type="SAM" id="Phobius"/>
    </source>
</evidence>
<feature type="transmembrane region" description="Helical" evidence="10">
    <location>
        <begin position="115"/>
        <end position="138"/>
    </location>
</feature>
<evidence type="ECO:0000313" key="13">
    <source>
        <dbReference type="Proteomes" id="UP000051530"/>
    </source>
</evidence>
<evidence type="ECO:0000256" key="4">
    <source>
        <dbReference type="ARBA" id="ARBA00022554"/>
    </source>
</evidence>
<dbReference type="PANTHER" id="PTHR22950:SF678">
    <property type="entry name" value="VACUOLAR AMINO ACID TRANSPORTER 5-RELATED"/>
    <property type="match status" value="1"/>
</dbReference>
<evidence type="ECO:0000256" key="1">
    <source>
        <dbReference type="ARBA" id="ARBA00004128"/>
    </source>
</evidence>
<accession>A0A0R0M259</accession>
<reference evidence="12 13" key="1">
    <citation type="submission" date="2015-07" db="EMBL/GenBank/DDBJ databases">
        <title>The genome of Pseudoloma neurophilia, a relevant intracellular parasite of the zebrafish.</title>
        <authorList>
            <person name="Ndikumana S."/>
            <person name="Pelin A."/>
            <person name="Sanders J."/>
            <person name="Corradi N."/>
        </authorList>
    </citation>
    <scope>NUCLEOTIDE SEQUENCE [LARGE SCALE GENOMIC DNA]</scope>
    <source>
        <strain evidence="12 13">MK1</strain>
    </source>
</reference>
<evidence type="ECO:0000256" key="5">
    <source>
        <dbReference type="ARBA" id="ARBA00022692"/>
    </source>
</evidence>
<evidence type="ECO:0000256" key="3">
    <source>
        <dbReference type="ARBA" id="ARBA00022448"/>
    </source>
</evidence>
<keyword evidence="7 10" id="KW-1133">Transmembrane helix</keyword>
<evidence type="ECO:0000256" key="6">
    <source>
        <dbReference type="ARBA" id="ARBA00022970"/>
    </source>
</evidence>
<dbReference type="GO" id="GO:0061459">
    <property type="term" value="F:L-arginine transmembrane transporter activity"/>
    <property type="evidence" value="ECO:0007669"/>
    <property type="project" value="TreeGrafter"/>
</dbReference>
<dbReference type="OrthoDB" id="438545at2759"/>
<feature type="domain" description="Amino acid transporter transmembrane" evidence="11">
    <location>
        <begin position="45"/>
        <end position="217"/>
    </location>
</feature>
<dbReference type="GO" id="GO:0005313">
    <property type="term" value="F:L-glutamate transmembrane transporter activity"/>
    <property type="evidence" value="ECO:0007669"/>
    <property type="project" value="TreeGrafter"/>
</dbReference>
<gene>
    <name evidence="12" type="ORF">M153_5576000572</name>
</gene>
<keyword evidence="13" id="KW-1185">Reference proteome</keyword>
<dbReference type="AlphaFoldDB" id="A0A0R0M259"/>
<evidence type="ECO:0000256" key="2">
    <source>
        <dbReference type="ARBA" id="ARBA00008066"/>
    </source>
</evidence>
<keyword evidence="8 10" id="KW-0472">Membrane</keyword>
<comment type="caution">
    <text evidence="12">The sequence shown here is derived from an EMBL/GenBank/DDBJ whole genome shotgun (WGS) entry which is preliminary data.</text>
</comment>
<dbReference type="Pfam" id="PF01490">
    <property type="entry name" value="Aa_trans"/>
    <property type="match status" value="1"/>
</dbReference>
<dbReference type="GO" id="GO:0015194">
    <property type="term" value="F:L-serine transmembrane transporter activity"/>
    <property type="evidence" value="ECO:0007669"/>
    <property type="project" value="TreeGrafter"/>
</dbReference>
<keyword evidence="3" id="KW-0813">Transport</keyword>
<dbReference type="VEuPathDB" id="MicrosporidiaDB:M153_5576000572"/>
<dbReference type="GO" id="GO:0005290">
    <property type="term" value="F:L-histidine transmembrane transporter activity"/>
    <property type="evidence" value="ECO:0007669"/>
    <property type="project" value="TreeGrafter"/>
</dbReference>
<sequence>MIKKIQNFLKQSVSQFFLQEQQSFLIKYTSNCEYYRMSVKLLIPGFINLLKTIIGSGILYIPMLFNTFGVIPTIILMILSCSLSITGQIIYIYCNFNLHNRNSNLTNLAKKSIPNISILMDFFVFFKCFGVSTSYLIIIRELLPGLVSKLFEILSFQNDRIVNFITDQKVALFLFLLFIGPITFFKELKRLKYTSFLGLLAIFVILISSIGMYVSKIKSYDLSSNEKPEIEYEKKDSNQRDSNRET</sequence>
<evidence type="ECO:0000313" key="12">
    <source>
        <dbReference type="EMBL" id="KRH92475.1"/>
    </source>
</evidence>
<dbReference type="EMBL" id="LGUB01000901">
    <property type="protein sequence ID" value="KRH92475.1"/>
    <property type="molecule type" value="Genomic_DNA"/>
</dbReference>